<keyword evidence="8 10" id="KW-0653">Protein transport</keyword>
<evidence type="ECO:0000256" key="9">
    <source>
        <dbReference type="ARBA" id="ARBA00023186"/>
    </source>
</evidence>
<dbReference type="InterPro" id="IPR018323">
    <property type="entry name" value="OM_lipoprot_carrier_LolA_Pbac"/>
</dbReference>
<reference evidence="11 12" key="1">
    <citation type="submission" date="2018-06" db="EMBL/GenBank/DDBJ databases">
        <title>Nitrincola tibetense sp. nov., isolated from Lake XuguoCo on Tibetan Plateau.</title>
        <authorList>
            <person name="Xing P."/>
        </authorList>
    </citation>
    <scope>NUCLEOTIDE SEQUENCE [LARGE SCALE GENOMIC DNA]</scope>
    <source>
        <strain evidence="12">xg18</strain>
    </source>
</reference>
<evidence type="ECO:0000256" key="3">
    <source>
        <dbReference type="ARBA" id="ARBA00011245"/>
    </source>
</evidence>
<gene>
    <name evidence="10 11" type="primary">lolA</name>
    <name evidence="11" type="ORF">DN062_03500</name>
</gene>
<feature type="chain" id="PRO_5017090754" description="Outer-membrane lipoprotein carrier protein" evidence="10">
    <location>
        <begin position="26"/>
        <end position="214"/>
    </location>
</feature>
<evidence type="ECO:0000256" key="5">
    <source>
        <dbReference type="ARBA" id="ARBA00022448"/>
    </source>
</evidence>
<dbReference type="Gene3D" id="2.50.20.10">
    <property type="entry name" value="Lipoprotein localisation LolA/LolB/LppX"/>
    <property type="match status" value="1"/>
</dbReference>
<evidence type="ECO:0000256" key="4">
    <source>
        <dbReference type="ARBA" id="ARBA00014035"/>
    </source>
</evidence>
<evidence type="ECO:0000313" key="12">
    <source>
        <dbReference type="Proteomes" id="UP000250744"/>
    </source>
</evidence>
<evidence type="ECO:0000256" key="2">
    <source>
        <dbReference type="ARBA" id="ARBA00007615"/>
    </source>
</evidence>
<keyword evidence="5 10" id="KW-0813">Transport</keyword>
<dbReference type="InterPro" id="IPR004564">
    <property type="entry name" value="OM_lipoprot_carrier_LolA-like"/>
</dbReference>
<dbReference type="HAMAP" id="MF_00240">
    <property type="entry name" value="LolA"/>
    <property type="match status" value="1"/>
</dbReference>
<evidence type="ECO:0000256" key="1">
    <source>
        <dbReference type="ARBA" id="ARBA00004418"/>
    </source>
</evidence>
<evidence type="ECO:0000256" key="10">
    <source>
        <dbReference type="HAMAP-Rule" id="MF_00240"/>
    </source>
</evidence>
<sequence length="214" mass="24314" precursor="true">MNSMFKGLRRLAVGLAFMAALPVHANALDQLASLLTGYERFSARFEQFSSGEQGTRGEVTSGYLAVSRPDKFVWNTETPFPQEIVSDGEYIWIYDTDLEQATRKSADQNTESAPALILNGRIHELDRMYEVTLLQRSVDMEVFELIPKLPQEAMFSRIRLLFKDAVLSEFLLDDTLGQRSTIMLSEVQLNPELDESIFSFTPPDDVDVLYESDR</sequence>
<dbReference type="OrthoDB" id="9787361at2"/>
<dbReference type="GO" id="GO:0030288">
    <property type="term" value="C:outer membrane-bounded periplasmic space"/>
    <property type="evidence" value="ECO:0007669"/>
    <property type="project" value="TreeGrafter"/>
</dbReference>
<dbReference type="NCBIfam" id="TIGR00547">
    <property type="entry name" value="lolA"/>
    <property type="match status" value="1"/>
</dbReference>
<comment type="similarity">
    <text evidence="2 10">Belongs to the LolA family.</text>
</comment>
<dbReference type="SUPFAM" id="SSF89392">
    <property type="entry name" value="Prokaryotic lipoproteins and lipoprotein localization factors"/>
    <property type="match status" value="1"/>
</dbReference>
<protein>
    <recommendedName>
        <fullName evidence="4 10">Outer-membrane lipoprotein carrier protein</fullName>
    </recommendedName>
</protein>
<feature type="signal peptide" evidence="10">
    <location>
        <begin position="1"/>
        <end position="25"/>
    </location>
</feature>
<keyword evidence="9 10" id="KW-0143">Chaperone</keyword>
<dbReference type="EMBL" id="QKRX01000002">
    <property type="protein sequence ID" value="RAU19336.1"/>
    <property type="molecule type" value="Genomic_DNA"/>
</dbReference>
<evidence type="ECO:0000313" key="11">
    <source>
        <dbReference type="EMBL" id="RAU19336.1"/>
    </source>
</evidence>
<name>A0A364NQI3_9GAMM</name>
<dbReference type="AlphaFoldDB" id="A0A364NQI3"/>
<dbReference type="PANTHER" id="PTHR35869:SF1">
    <property type="entry name" value="OUTER-MEMBRANE LIPOPROTEIN CARRIER PROTEIN"/>
    <property type="match status" value="1"/>
</dbReference>
<dbReference type="GO" id="GO:0042953">
    <property type="term" value="P:lipoprotein transport"/>
    <property type="evidence" value="ECO:0007669"/>
    <property type="project" value="InterPro"/>
</dbReference>
<keyword evidence="11" id="KW-0449">Lipoprotein</keyword>
<keyword evidence="7 10" id="KW-0574">Periplasm</keyword>
<dbReference type="CDD" id="cd16325">
    <property type="entry name" value="LolA"/>
    <property type="match status" value="1"/>
</dbReference>
<evidence type="ECO:0000256" key="8">
    <source>
        <dbReference type="ARBA" id="ARBA00022927"/>
    </source>
</evidence>
<dbReference type="InterPro" id="IPR029046">
    <property type="entry name" value="LolA/LolB/LppX"/>
</dbReference>
<keyword evidence="12" id="KW-1185">Reference proteome</keyword>
<proteinExistence type="inferred from homology"/>
<dbReference type="PANTHER" id="PTHR35869">
    <property type="entry name" value="OUTER-MEMBRANE LIPOPROTEIN CARRIER PROTEIN"/>
    <property type="match status" value="1"/>
</dbReference>
<dbReference type="Pfam" id="PF03548">
    <property type="entry name" value="LolA"/>
    <property type="match status" value="1"/>
</dbReference>
<evidence type="ECO:0000256" key="7">
    <source>
        <dbReference type="ARBA" id="ARBA00022764"/>
    </source>
</evidence>
<comment type="subunit">
    <text evidence="3 10">Monomer.</text>
</comment>
<organism evidence="11 12">
    <name type="scientific">Nitrincola tibetensis</name>
    <dbReference type="NCBI Taxonomy" id="2219697"/>
    <lineage>
        <taxon>Bacteria</taxon>
        <taxon>Pseudomonadati</taxon>
        <taxon>Pseudomonadota</taxon>
        <taxon>Gammaproteobacteria</taxon>
        <taxon>Oceanospirillales</taxon>
        <taxon>Oceanospirillaceae</taxon>
        <taxon>Nitrincola</taxon>
    </lineage>
</organism>
<comment type="caution">
    <text evidence="11">The sequence shown here is derived from an EMBL/GenBank/DDBJ whole genome shotgun (WGS) entry which is preliminary data.</text>
</comment>
<comment type="subcellular location">
    <subcellularLocation>
        <location evidence="1 10">Periplasm</location>
    </subcellularLocation>
</comment>
<keyword evidence="6 10" id="KW-0732">Signal</keyword>
<evidence type="ECO:0000256" key="6">
    <source>
        <dbReference type="ARBA" id="ARBA00022729"/>
    </source>
</evidence>
<comment type="function">
    <text evidence="10">Participates in the translocation of lipoproteins from the inner membrane to the outer membrane. Only forms a complex with a lipoprotein if the residue after the N-terminal Cys is not an aspartate (The Asp acts as a targeting signal to indicate that the lipoprotein should stay in the inner membrane).</text>
</comment>
<dbReference type="GO" id="GO:0044874">
    <property type="term" value="P:lipoprotein localization to outer membrane"/>
    <property type="evidence" value="ECO:0007669"/>
    <property type="project" value="UniProtKB-UniRule"/>
</dbReference>
<accession>A0A364NQI3</accession>
<dbReference type="Proteomes" id="UP000250744">
    <property type="component" value="Unassembled WGS sequence"/>
</dbReference>